<dbReference type="EMBL" id="BJHV01000001">
    <property type="protein sequence ID" value="GDY41006.1"/>
    <property type="molecule type" value="Genomic_DNA"/>
</dbReference>
<protein>
    <submittedName>
        <fullName evidence="1">Uncharacterized protein</fullName>
    </submittedName>
</protein>
<name>A0A4D4K2V2_9ACTN</name>
<reference evidence="1 2" key="1">
    <citation type="journal article" date="2020" name="Int. J. Syst. Evol. Microbiol.">
        <title>Reclassification of Streptomyces castelarensis and Streptomyces sporoclivatus as later heterotypic synonyms of Streptomyces antimycoticus.</title>
        <authorList>
            <person name="Komaki H."/>
            <person name="Tamura T."/>
        </authorList>
    </citation>
    <scope>NUCLEOTIDE SEQUENCE [LARGE SCALE GENOMIC DNA]</scope>
    <source>
        <strain evidence="1 2">NBRC 12839</strain>
    </source>
</reference>
<gene>
    <name evidence="1" type="ORF">SANT12839_018880</name>
</gene>
<dbReference type="AlphaFoldDB" id="A0A4D4K2V2"/>
<sequence length="75" mass="8020">MAACSRGSSRFCPRIHSASSALNGLKELAPDAPTEQRGAILTFEEALHIAAGLRSDRALQASRAVVDMLHTPDQF</sequence>
<comment type="caution">
    <text evidence="1">The sequence shown here is derived from an EMBL/GenBank/DDBJ whole genome shotgun (WGS) entry which is preliminary data.</text>
</comment>
<evidence type="ECO:0000313" key="2">
    <source>
        <dbReference type="Proteomes" id="UP000299290"/>
    </source>
</evidence>
<proteinExistence type="predicted"/>
<dbReference type="Proteomes" id="UP000299290">
    <property type="component" value="Unassembled WGS sequence"/>
</dbReference>
<evidence type="ECO:0000313" key="1">
    <source>
        <dbReference type="EMBL" id="GDY41006.1"/>
    </source>
</evidence>
<keyword evidence="2" id="KW-1185">Reference proteome</keyword>
<organism evidence="1 2">
    <name type="scientific">Streptomyces antimycoticus</name>
    <dbReference type="NCBI Taxonomy" id="68175"/>
    <lineage>
        <taxon>Bacteria</taxon>
        <taxon>Bacillati</taxon>
        <taxon>Actinomycetota</taxon>
        <taxon>Actinomycetes</taxon>
        <taxon>Kitasatosporales</taxon>
        <taxon>Streptomycetaceae</taxon>
        <taxon>Streptomyces</taxon>
        <taxon>Streptomyces violaceusniger group</taxon>
    </lineage>
</organism>
<accession>A0A4D4K2V2</accession>